<dbReference type="RefSeq" id="WP_084043626.1">
    <property type="nucleotide sequence ID" value="NZ_CP015405.2"/>
</dbReference>
<gene>
    <name evidence="2" type="ORF">A4V09_15710</name>
</gene>
<evidence type="ECO:0000313" key="2">
    <source>
        <dbReference type="EMBL" id="ANU78705.2"/>
    </source>
</evidence>
<keyword evidence="1" id="KW-0472">Membrane</keyword>
<feature type="transmembrane region" description="Helical" evidence="1">
    <location>
        <begin position="40"/>
        <end position="59"/>
    </location>
</feature>
<accession>A0A1C7IGJ1</accession>
<dbReference type="EMBL" id="CP015405">
    <property type="protein sequence ID" value="ANU78705.2"/>
    <property type="molecule type" value="Genomic_DNA"/>
</dbReference>
<sequence>MVKVMATAAEQEKQKKAKEYEKYVKQVTPTHSLFKNMCRAFLSGGAICVLGQGIMNFCMSQGLDKEISGGWTSLILVLLSVLCTGFNIYPKIAKWAGAGTLVPITGFANSVAAPAIEYQKEGQVFGIGCKIFVIAGPVILYGILTSAVLGAVYYGLKLWGIVG</sequence>
<dbReference type="AlphaFoldDB" id="A0A1C7IGJ1"/>
<keyword evidence="1" id="KW-1133">Transmembrane helix</keyword>
<protein>
    <submittedName>
        <fullName evidence="2">SpoVA protein</fullName>
    </submittedName>
</protein>
<dbReference type="Proteomes" id="UP000092574">
    <property type="component" value="Chromosome"/>
</dbReference>
<reference evidence="2" key="1">
    <citation type="submission" date="2017-04" db="EMBL/GenBank/DDBJ databases">
        <title>Complete Genome Sequences of Twelve Strains of a Stable Defined Moderately Diverse Mouse Microbiota 2 (sDMDMm2).</title>
        <authorList>
            <person name="Uchimura Y."/>
            <person name="Wyss M."/>
            <person name="Brugiroux S."/>
            <person name="Limenitakis J.P."/>
            <person name="Stecher B."/>
            <person name="McCoy K.D."/>
            <person name="Macpherson A.J."/>
        </authorList>
    </citation>
    <scope>NUCLEOTIDE SEQUENCE</scope>
    <source>
        <strain evidence="2">YL58</strain>
    </source>
</reference>
<keyword evidence="1" id="KW-0812">Transmembrane</keyword>
<feature type="transmembrane region" description="Helical" evidence="1">
    <location>
        <begin position="71"/>
        <end position="89"/>
    </location>
</feature>
<dbReference type="KEGG" id="byl:A4V09_15710"/>
<feature type="transmembrane region" description="Helical" evidence="1">
    <location>
        <begin position="128"/>
        <end position="156"/>
    </location>
</feature>
<feature type="transmembrane region" description="Helical" evidence="1">
    <location>
        <begin position="95"/>
        <end position="116"/>
    </location>
</feature>
<evidence type="ECO:0000313" key="3">
    <source>
        <dbReference type="Proteomes" id="UP000092574"/>
    </source>
</evidence>
<name>A0A1C7IGJ1_9FIRM</name>
<organism evidence="2 3">
    <name type="scientific">Blautia pseudococcoides</name>
    <dbReference type="NCBI Taxonomy" id="1796616"/>
    <lineage>
        <taxon>Bacteria</taxon>
        <taxon>Bacillati</taxon>
        <taxon>Bacillota</taxon>
        <taxon>Clostridia</taxon>
        <taxon>Lachnospirales</taxon>
        <taxon>Lachnospiraceae</taxon>
        <taxon>Blautia</taxon>
    </lineage>
</organism>
<proteinExistence type="predicted"/>
<dbReference type="STRING" id="1796616.A4V09_15710"/>
<dbReference type="Pfam" id="PF03862">
    <property type="entry name" value="SpoVAC_SpoVAEB"/>
    <property type="match status" value="1"/>
</dbReference>
<dbReference type="PANTHER" id="PTHR38450">
    <property type="entry name" value="STAGE V SPORULATION PROTEIN AC-RELATED"/>
    <property type="match status" value="1"/>
</dbReference>
<dbReference type="PANTHER" id="PTHR38450:SF1">
    <property type="entry name" value="STAGE V SPORULATION PROTEIN AC"/>
    <property type="match status" value="1"/>
</dbReference>
<dbReference type="InterPro" id="IPR005562">
    <property type="entry name" value="SpoVA"/>
</dbReference>
<keyword evidence="3" id="KW-1185">Reference proteome</keyword>
<evidence type="ECO:0000256" key="1">
    <source>
        <dbReference type="SAM" id="Phobius"/>
    </source>
</evidence>